<name>A0A396Z5R1_9LEPT</name>
<organism evidence="1 2">
    <name type="scientific">Leptospira stimsonii</name>
    <dbReference type="NCBI Taxonomy" id="2202203"/>
    <lineage>
        <taxon>Bacteria</taxon>
        <taxon>Pseudomonadati</taxon>
        <taxon>Spirochaetota</taxon>
        <taxon>Spirochaetia</taxon>
        <taxon>Leptospirales</taxon>
        <taxon>Leptospiraceae</taxon>
        <taxon>Leptospira</taxon>
    </lineage>
</organism>
<dbReference type="AlphaFoldDB" id="A0A396Z5R1"/>
<evidence type="ECO:0000313" key="2">
    <source>
        <dbReference type="Proteomes" id="UP000265798"/>
    </source>
</evidence>
<gene>
    <name evidence="1" type="ORF">DLM75_16020</name>
</gene>
<accession>A0A396Z5R1</accession>
<sequence length="177" mass="21039">MLCFKVDPLLLKNLYTSLLENRFDRIGTRHETIYDRGGESVQVGAGRETYNKSDSGMTLIQPYWKSNWKNVLEEIKKTKHLSVDDSLKIRLFLSWKNFQEPLSLNISSENRTISYNYHVRPSRFDEIGFYFLPGKYKLWLEFHEDKAKFHKFPIEFELDRDSKQISFQCDPQGCVRL</sequence>
<protein>
    <submittedName>
        <fullName evidence="1">Uncharacterized protein</fullName>
    </submittedName>
</protein>
<reference evidence="2" key="1">
    <citation type="submission" date="2018-05" db="EMBL/GenBank/DDBJ databases">
        <title>Leptospira yasudae sp. nov. and Leptospira stimsonii sp. nov., two pathogenic species of the genus Leptospira isolated from environmental sources.</title>
        <authorList>
            <person name="Casanovas-Massana A."/>
            <person name="Hamond C."/>
            <person name="Santos L.A."/>
            <person name="Hacker K.P."/>
            <person name="Balassiano I."/>
            <person name="Medeiros M.A."/>
            <person name="Reis M.G."/>
            <person name="Ko A.I."/>
            <person name="Wunder E.A."/>
        </authorList>
    </citation>
    <scope>NUCLEOTIDE SEQUENCE [LARGE SCALE GENOMIC DNA]</scope>
    <source>
        <strain evidence="2">Yale</strain>
    </source>
</reference>
<dbReference type="EMBL" id="QHCT01000004">
    <property type="protein sequence ID" value="RHX89473.1"/>
    <property type="molecule type" value="Genomic_DNA"/>
</dbReference>
<proteinExistence type="predicted"/>
<dbReference type="Proteomes" id="UP000265798">
    <property type="component" value="Unassembled WGS sequence"/>
</dbReference>
<comment type="caution">
    <text evidence="1">The sequence shown here is derived from an EMBL/GenBank/DDBJ whole genome shotgun (WGS) entry which is preliminary data.</text>
</comment>
<evidence type="ECO:0000313" key="1">
    <source>
        <dbReference type="EMBL" id="RHX89473.1"/>
    </source>
</evidence>
<dbReference type="OrthoDB" id="344507at2"/>